<feature type="signal peptide" evidence="2">
    <location>
        <begin position="1"/>
        <end position="18"/>
    </location>
</feature>
<keyword evidence="6" id="KW-1185">Reference proteome</keyword>
<evidence type="ECO:0000256" key="1">
    <source>
        <dbReference type="SAM" id="MobiDB-lite"/>
    </source>
</evidence>
<feature type="compositionally biased region" description="Polar residues" evidence="1">
    <location>
        <begin position="382"/>
        <end position="395"/>
    </location>
</feature>
<dbReference type="NCBIfam" id="TIGR04226">
    <property type="entry name" value="RrgB_K2N_iso_D2"/>
    <property type="match status" value="1"/>
</dbReference>
<evidence type="ECO:0000256" key="2">
    <source>
        <dbReference type="SAM" id="SignalP"/>
    </source>
</evidence>
<dbReference type="InterPro" id="IPR048834">
    <property type="entry name" value="SpaA_pre-album"/>
</dbReference>
<organism evidence="5 6">
    <name type="scientific">Deinococcus detaillensis</name>
    <dbReference type="NCBI Taxonomy" id="2592048"/>
    <lineage>
        <taxon>Bacteria</taxon>
        <taxon>Thermotogati</taxon>
        <taxon>Deinococcota</taxon>
        <taxon>Deinococci</taxon>
        <taxon>Deinococcales</taxon>
        <taxon>Deinococcaceae</taxon>
        <taxon>Deinococcus</taxon>
    </lineage>
</organism>
<feature type="domain" description="DUF11" evidence="3">
    <location>
        <begin position="279"/>
        <end position="410"/>
    </location>
</feature>
<dbReference type="Proteomes" id="UP000316092">
    <property type="component" value="Unassembled WGS sequence"/>
</dbReference>
<feature type="region of interest" description="Disordered" evidence="1">
    <location>
        <begin position="382"/>
        <end position="414"/>
    </location>
</feature>
<dbReference type="PANTHER" id="PTHR34819">
    <property type="entry name" value="LARGE CYSTEINE-RICH PERIPLASMIC PROTEIN OMCB"/>
    <property type="match status" value="1"/>
</dbReference>
<evidence type="ECO:0000313" key="6">
    <source>
        <dbReference type="Proteomes" id="UP000316092"/>
    </source>
</evidence>
<dbReference type="InterPro" id="IPR026466">
    <property type="entry name" value="Fim_isopep_form_D2_dom"/>
</dbReference>
<feature type="chain" id="PRO_5021842732" evidence="2">
    <location>
        <begin position="19"/>
        <end position="1036"/>
    </location>
</feature>
<keyword evidence="2" id="KW-0732">Signal</keyword>
<dbReference type="PANTHER" id="PTHR34819:SF3">
    <property type="entry name" value="CELL SURFACE PROTEIN"/>
    <property type="match status" value="1"/>
</dbReference>
<feature type="domain" description="DUF11" evidence="3">
    <location>
        <begin position="572"/>
        <end position="689"/>
    </location>
</feature>
<name>A0A553UU41_9DEIO</name>
<comment type="caution">
    <text evidence="5">The sequence shown here is derived from an EMBL/GenBank/DDBJ whole genome shotgun (WGS) entry which is preliminary data.</text>
</comment>
<gene>
    <name evidence="5" type="ORF">FNU79_12160</name>
</gene>
<dbReference type="InterPro" id="IPR047589">
    <property type="entry name" value="DUF11_rpt"/>
</dbReference>
<dbReference type="NCBIfam" id="TIGR01451">
    <property type="entry name" value="B_ant_repeat"/>
    <property type="match status" value="2"/>
</dbReference>
<dbReference type="OrthoDB" id="52232at2"/>
<protein>
    <submittedName>
        <fullName evidence="5">DUF11 domain-containing protein</fullName>
    </submittedName>
</protein>
<dbReference type="InterPro" id="IPR001434">
    <property type="entry name" value="OmcB-like_DUF11"/>
</dbReference>
<dbReference type="AlphaFoldDB" id="A0A553UU41"/>
<proteinExistence type="predicted"/>
<dbReference type="Pfam" id="PF20674">
    <property type="entry name" value="SpaA_3"/>
    <property type="match status" value="1"/>
</dbReference>
<accession>A0A553UU41</accession>
<sequence length="1036" mass="103135">MLILLAVISGLASGMSGAANYNLRFVNPGNCPANVNGANAALNSSCRYTNVVVDNAGTPLPAASIYQRDVIVTLSKLTGGAVVAGTTTNPDAWDNDKLQLDGVGAFRPEFFTPTVTSPNTAGATAWAEFTFQFVPTGGVSTTTTPLPGTFYMTSFDTDGNTSTLREFIEFVGPSASGISSNPASADQLGAAVDGGTNYEAITDANQAAIGSGAAYKASAQFATPGIVKFAVGARQGASSCSDACERLSAYSFQVADSVVLYPSVDGSKSVKLTTDADGNGVVSPGDTLTYTVTYTNTGNAAETGFQITDALPAGVTITAAGAQTVRLNGTVTAGARNTGYTGAVGKTGLLAAGRTLPVGGTVSVSIPVTVNAVAADNTVLSNQTNSSGSYTNAAGTSLPAPAADSDNVDSTTVFPPSTAATTGFGTVPAGSVAQTQVASVDPTTVNVRRLPTLTLSKTIAAPGRVNPADQFTVQIKNGATVTASANTTGTGTTAATGITSLLSGTSYTLTEVMAAGSISSLTSYTTAASCTNSTVGGLTTLPTGAGQSFTLTPALGDVINCTLTNTAKLPSLSIGKTNNGPWVANQAGATYTLTVSNAGPGATSGVITVQDQLPVGITPRSISGFTSGTFTCTYPDELATGSPAPDQTYAVTCTSSATIASGGTATITLPVEVNPNAVGSAVNYASVGGGGDSRNAGAAPTPSATCTPTELCTSNPVTVTDVASPPVCTTPAQTTNLLTGTYSFYDSVNGQNITRNVPLIANSPNYVSRGSGAGKAYVVDMSWGWNNGTGNALSPKGTVSLLINGTVYATLTTNDGYSGYATFAALNGATIAGSEMGRTAGLGAAAANAYVTLPTSVTAISSVQVRWVLGVAPGSSSDDDGGVIIRSINACAQYPVITLLKLGRNVSASPSQPFIGSVGSIGAKPGDTVEYCVVYSNTGGAAPNFKLTDNVPAELNALVDGYATGRGVRWADGTVIAVGATAAPTGSDLTSIDTDTDKGSLTTTLGLGKGIMTLDLGTAGLAAGGKGTVCFQTKVP</sequence>
<evidence type="ECO:0000259" key="3">
    <source>
        <dbReference type="Pfam" id="PF01345"/>
    </source>
</evidence>
<dbReference type="EMBL" id="VKDB01000013">
    <property type="protein sequence ID" value="TSA83746.1"/>
    <property type="molecule type" value="Genomic_DNA"/>
</dbReference>
<reference evidence="5 6" key="1">
    <citation type="submission" date="2019-07" db="EMBL/GenBank/DDBJ databases">
        <title>Deinococcus detaillus sp. nov., isolated from humus soil in Antarctica.</title>
        <authorList>
            <person name="Zhang K."/>
        </authorList>
    </citation>
    <scope>NUCLEOTIDE SEQUENCE [LARGE SCALE GENOMIC DNA]</scope>
    <source>
        <strain evidence="5 6">H1</strain>
    </source>
</reference>
<dbReference type="Pfam" id="PF01345">
    <property type="entry name" value="DUF11"/>
    <property type="match status" value="2"/>
</dbReference>
<evidence type="ECO:0000313" key="5">
    <source>
        <dbReference type="EMBL" id="TSA83746.1"/>
    </source>
</evidence>
<dbReference type="Gene3D" id="2.60.40.740">
    <property type="match status" value="1"/>
</dbReference>
<evidence type="ECO:0000259" key="4">
    <source>
        <dbReference type="Pfam" id="PF20674"/>
    </source>
</evidence>
<dbReference type="InterPro" id="IPR051172">
    <property type="entry name" value="Chlamydia_OmcB"/>
</dbReference>
<feature type="domain" description="SpaA-like prealbumin fold" evidence="4">
    <location>
        <begin position="452"/>
        <end position="567"/>
    </location>
</feature>
<dbReference type="RefSeq" id="WP_143721095.1">
    <property type="nucleotide sequence ID" value="NZ_VKDB01000013.1"/>
</dbReference>